<dbReference type="FunFam" id="3.40.605.10:FF:000063">
    <property type="entry name" value="Succinate-semialdehyde dehydrogenase, mitochondrial"/>
    <property type="match status" value="1"/>
</dbReference>
<evidence type="ECO:0000259" key="4">
    <source>
        <dbReference type="Pfam" id="PF00171"/>
    </source>
</evidence>
<proteinExistence type="inferred from homology"/>
<protein>
    <submittedName>
        <fullName evidence="5">Aldehyde dehydrogenase family protein</fullName>
    </submittedName>
</protein>
<dbReference type="OrthoDB" id="6882680at2"/>
<accession>A0A5C1YGL6</accession>
<dbReference type="PANTHER" id="PTHR42986:SF1">
    <property type="entry name" value="BENZALDEHYDE DEHYDROGENASE YFMT"/>
    <property type="match status" value="1"/>
</dbReference>
<dbReference type="Gene3D" id="3.40.605.10">
    <property type="entry name" value="Aldehyde Dehydrogenase, Chain A, domain 1"/>
    <property type="match status" value="1"/>
</dbReference>
<dbReference type="Pfam" id="PF00171">
    <property type="entry name" value="Aldedh"/>
    <property type="match status" value="1"/>
</dbReference>
<evidence type="ECO:0000313" key="6">
    <source>
        <dbReference type="Proteomes" id="UP000324678"/>
    </source>
</evidence>
<dbReference type="Gene3D" id="3.40.309.10">
    <property type="entry name" value="Aldehyde Dehydrogenase, Chain A, domain 2"/>
    <property type="match status" value="1"/>
</dbReference>
<evidence type="ECO:0000256" key="1">
    <source>
        <dbReference type="ARBA" id="ARBA00009986"/>
    </source>
</evidence>
<dbReference type="InterPro" id="IPR016160">
    <property type="entry name" value="Ald_DH_CS_CYS"/>
</dbReference>
<evidence type="ECO:0000256" key="2">
    <source>
        <dbReference type="ARBA" id="ARBA00023002"/>
    </source>
</evidence>
<comment type="similarity">
    <text evidence="1">Belongs to the aldehyde dehydrogenase family.</text>
</comment>
<dbReference type="InterPro" id="IPR016161">
    <property type="entry name" value="Ald_DH/histidinol_DH"/>
</dbReference>
<dbReference type="GO" id="GO:0016620">
    <property type="term" value="F:oxidoreductase activity, acting on the aldehyde or oxo group of donors, NAD or NADP as acceptor"/>
    <property type="evidence" value="ECO:0007669"/>
    <property type="project" value="InterPro"/>
</dbReference>
<sequence length="493" mass="52287">MTIFTGAGSSTTTTHFIDGRWTDATGPTFPVRNPLDDSLVAEAAAGGAAEASAAVAAARAAFPAWAELAPGARQRLFLSAADIVERRTEQLVELMAVEGGASRAFSTFQIRLSAAMLRQAAGWGYLPYGDVLRSDIPGRTAMVTRKPLGVVAGFTPWNGAFYLAWRTFLLPMAFGNTTVIKPSEEAPLSAGLIHAEILAEAGFPAGTFNVVTHAPGEAAAIADVFFDSPEVRCINFTGSDTTARILGERAGRSLKRMVLELGGFNPVLVLDDADLEEAVKAVTFGAFLHQGQVCMNSRKVYVASALHDEFVSRLAERVSALKAGDPTDPEVIIGPLITDRAVQQIDERVRDALDRGATLVTGGTAEGRVYRPTILTDVPADAICATGQDETFGPLLVVQRFDDLEAAVAEAQATPYGLSAAIMTRDRARGLDLAQRFDSGIVHVNAPTMASEAALPVGGVKDSGWGRSGHYAVEDFTELRLTTVSSEPGRYPF</sequence>
<organism evidence="5 6">
    <name type="scientific">Agromyces intestinalis</name>
    <dbReference type="NCBI Taxonomy" id="2592652"/>
    <lineage>
        <taxon>Bacteria</taxon>
        <taxon>Bacillati</taxon>
        <taxon>Actinomycetota</taxon>
        <taxon>Actinomycetes</taxon>
        <taxon>Micrococcales</taxon>
        <taxon>Microbacteriaceae</taxon>
        <taxon>Agromyces</taxon>
    </lineage>
</organism>
<dbReference type="InterPro" id="IPR016162">
    <property type="entry name" value="Ald_DH_N"/>
</dbReference>
<dbReference type="EMBL" id="CP043505">
    <property type="protein sequence ID" value="QEO13902.1"/>
    <property type="molecule type" value="Genomic_DNA"/>
</dbReference>
<dbReference type="PANTHER" id="PTHR42986">
    <property type="entry name" value="BENZALDEHYDE DEHYDROGENASE YFMT"/>
    <property type="match status" value="1"/>
</dbReference>
<reference evidence="5 6" key="1">
    <citation type="submission" date="2019-09" db="EMBL/GenBank/DDBJ databases">
        <title>Genome sequencing of strain KACC 19306.</title>
        <authorList>
            <person name="Heo J."/>
            <person name="Kim S.-J."/>
            <person name="Kim J.-S."/>
            <person name="Hong S.-B."/>
            <person name="Kwon S.-W."/>
        </authorList>
    </citation>
    <scope>NUCLEOTIDE SEQUENCE [LARGE SCALE GENOMIC DNA]</scope>
    <source>
        <strain evidence="5 6">KACC 19306</strain>
    </source>
</reference>
<dbReference type="RefSeq" id="WP_149159925.1">
    <property type="nucleotide sequence ID" value="NZ_CP043505.1"/>
</dbReference>
<dbReference type="InterPro" id="IPR016163">
    <property type="entry name" value="Ald_DH_C"/>
</dbReference>
<evidence type="ECO:0000313" key="5">
    <source>
        <dbReference type="EMBL" id="QEO13902.1"/>
    </source>
</evidence>
<keyword evidence="2" id="KW-0560">Oxidoreductase</keyword>
<gene>
    <name evidence="5" type="ORF">FLP10_05285</name>
</gene>
<dbReference type="InterPro" id="IPR015590">
    <property type="entry name" value="Aldehyde_DH_dom"/>
</dbReference>
<evidence type="ECO:0000256" key="3">
    <source>
        <dbReference type="ARBA" id="ARBA00023027"/>
    </source>
</evidence>
<dbReference type="PROSITE" id="PS00070">
    <property type="entry name" value="ALDEHYDE_DEHYDR_CYS"/>
    <property type="match status" value="1"/>
</dbReference>
<keyword evidence="3" id="KW-0520">NAD</keyword>
<dbReference type="SUPFAM" id="SSF53720">
    <property type="entry name" value="ALDH-like"/>
    <property type="match status" value="1"/>
</dbReference>
<feature type="domain" description="Aldehyde dehydrogenase" evidence="4">
    <location>
        <begin position="21"/>
        <end position="480"/>
    </location>
</feature>
<dbReference type="AlphaFoldDB" id="A0A5C1YGL6"/>
<dbReference type="Proteomes" id="UP000324678">
    <property type="component" value="Chromosome"/>
</dbReference>
<keyword evidence="6" id="KW-1185">Reference proteome</keyword>
<name>A0A5C1YGL6_9MICO</name>
<dbReference type="KEGG" id="ail:FLP10_05285"/>